<accession>A0A024HC49</accession>
<dbReference type="SMART" id="SM00448">
    <property type="entry name" value="REC"/>
    <property type="match status" value="1"/>
</dbReference>
<dbReference type="Gene3D" id="3.40.50.2300">
    <property type="match status" value="1"/>
</dbReference>
<feature type="domain" description="Response regulatory" evidence="5">
    <location>
        <begin position="4"/>
        <end position="119"/>
    </location>
</feature>
<protein>
    <submittedName>
        <fullName evidence="6">Response regulator containing a CheY-like receiver domain and an HTH DNA-binding domain</fullName>
    </submittedName>
</protein>
<evidence type="ECO:0000313" key="6">
    <source>
        <dbReference type="EMBL" id="CDF82159.1"/>
    </source>
</evidence>
<dbReference type="InterPro" id="IPR011006">
    <property type="entry name" value="CheY-like_superfamily"/>
</dbReference>
<gene>
    <name evidence="6" type="ORF">PKB_0791</name>
</gene>
<dbReference type="AlphaFoldDB" id="A0A024HC49"/>
<dbReference type="CDD" id="cd06170">
    <property type="entry name" value="LuxR_C_like"/>
    <property type="match status" value="1"/>
</dbReference>
<dbReference type="GO" id="GO:0006355">
    <property type="term" value="P:regulation of DNA-templated transcription"/>
    <property type="evidence" value="ECO:0007669"/>
    <property type="project" value="InterPro"/>
</dbReference>
<reference evidence="6 7" key="2">
    <citation type="submission" date="2014-05" db="EMBL/GenBank/DDBJ databases">
        <title>Genome sequence of the 3-chlorobenzoate degrading bacterium Pseudomonas knackmussii B13 shows multiple evidence for horizontal gene transfer.</title>
        <authorList>
            <person name="Miyazaki R."/>
            <person name="Bertelli C."/>
            <person name="Falquet L."/>
            <person name="Robinson-Rechavi M."/>
            <person name="Gharib W."/>
            <person name="Roy S."/>
            <person name="Van der Meer J.R."/>
        </authorList>
    </citation>
    <scope>NUCLEOTIDE SEQUENCE [LARGE SCALE GENOMIC DNA]</scope>
    <source>
        <strain evidence="6 7">B13</strain>
    </source>
</reference>
<keyword evidence="1 3" id="KW-0597">Phosphoprotein</keyword>
<organism evidence="6 7">
    <name type="scientific">Pseudomonas knackmussii (strain DSM 6978 / CCUG 54928 / LMG 23759 / B13)</name>
    <dbReference type="NCBI Taxonomy" id="1301098"/>
    <lineage>
        <taxon>Bacteria</taxon>
        <taxon>Pseudomonadati</taxon>
        <taxon>Pseudomonadota</taxon>
        <taxon>Gammaproteobacteria</taxon>
        <taxon>Pseudomonadales</taxon>
        <taxon>Pseudomonadaceae</taxon>
        <taxon>Pseudomonas</taxon>
    </lineage>
</organism>
<dbReference type="PROSITE" id="PS50043">
    <property type="entry name" value="HTH_LUXR_2"/>
    <property type="match status" value="1"/>
</dbReference>
<dbReference type="PRINTS" id="PR00038">
    <property type="entry name" value="HTHLUXR"/>
</dbReference>
<sequence>MPVRVVLVDDHELVRAGIRSLLVEAGYQVVAEGNDGDQVEELIEAHAPDVLLLDLTMRRCSGLEALSVVRSRWPELPVILLSMHDTRDYVVQAMQMGASGYLLKDAAVVELRLSIEAVIGGHRYLSPRVAGQVIDALSRPAVEVPVELLTGRQKEVLYWLAKGKSNKEIAFILNLSVKTVDTHRAQIMDRLAIRDLAGLVRYALRRGIIKLDE</sequence>
<evidence type="ECO:0000256" key="3">
    <source>
        <dbReference type="PROSITE-ProRule" id="PRU00169"/>
    </source>
</evidence>
<dbReference type="InterPro" id="IPR001789">
    <property type="entry name" value="Sig_transdc_resp-reg_receiver"/>
</dbReference>
<keyword evidence="7" id="KW-1185">Reference proteome</keyword>
<evidence type="ECO:0000259" key="4">
    <source>
        <dbReference type="PROSITE" id="PS50043"/>
    </source>
</evidence>
<dbReference type="STRING" id="1301098.PKB_0791"/>
<evidence type="ECO:0000256" key="2">
    <source>
        <dbReference type="ARBA" id="ARBA00023125"/>
    </source>
</evidence>
<keyword evidence="2 6" id="KW-0238">DNA-binding</keyword>
<dbReference type="GO" id="GO:0000160">
    <property type="term" value="P:phosphorelay signal transduction system"/>
    <property type="evidence" value="ECO:0007669"/>
    <property type="project" value="InterPro"/>
</dbReference>
<proteinExistence type="predicted"/>
<dbReference type="InterPro" id="IPR039420">
    <property type="entry name" value="WalR-like"/>
</dbReference>
<dbReference type="HOGENOM" id="CLU_000445_90_1_6"/>
<dbReference type="Pfam" id="PF00072">
    <property type="entry name" value="Response_reg"/>
    <property type="match status" value="1"/>
</dbReference>
<dbReference type="PANTHER" id="PTHR43214:SF43">
    <property type="entry name" value="TWO-COMPONENT RESPONSE REGULATOR"/>
    <property type="match status" value="1"/>
</dbReference>
<dbReference type="PANTHER" id="PTHR43214">
    <property type="entry name" value="TWO-COMPONENT RESPONSE REGULATOR"/>
    <property type="match status" value="1"/>
</dbReference>
<evidence type="ECO:0000256" key="1">
    <source>
        <dbReference type="ARBA" id="ARBA00022553"/>
    </source>
</evidence>
<dbReference type="KEGG" id="pkc:PKB_0791"/>
<dbReference type="RefSeq" id="WP_043249190.1">
    <property type="nucleotide sequence ID" value="NZ_HG322950.1"/>
</dbReference>
<dbReference type="SMART" id="SM00421">
    <property type="entry name" value="HTH_LUXR"/>
    <property type="match status" value="1"/>
</dbReference>
<dbReference type="InterPro" id="IPR000792">
    <property type="entry name" value="Tscrpt_reg_LuxR_C"/>
</dbReference>
<dbReference type="eggNOG" id="COG2197">
    <property type="taxonomic scope" value="Bacteria"/>
</dbReference>
<name>A0A024HC49_PSEKB</name>
<dbReference type="InterPro" id="IPR016032">
    <property type="entry name" value="Sig_transdc_resp-reg_C-effctor"/>
</dbReference>
<reference evidence="6 7" key="1">
    <citation type="submission" date="2013-03" db="EMBL/GenBank/DDBJ databases">
        <authorList>
            <person name="Linke B."/>
        </authorList>
    </citation>
    <scope>NUCLEOTIDE SEQUENCE [LARGE SCALE GENOMIC DNA]</scope>
    <source>
        <strain evidence="6 7">B13</strain>
    </source>
</reference>
<feature type="domain" description="HTH luxR-type" evidence="4">
    <location>
        <begin position="142"/>
        <end position="207"/>
    </location>
</feature>
<dbReference type="PROSITE" id="PS50110">
    <property type="entry name" value="RESPONSE_REGULATORY"/>
    <property type="match status" value="1"/>
</dbReference>
<dbReference type="SUPFAM" id="SSF52172">
    <property type="entry name" value="CheY-like"/>
    <property type="match status" value="1"/>
</dbReference>
<dbReference type="CDD" id="cd17535">
    <property type="entry name" value="REC_NarL-like"/>
    <property type="match status" value="1"/>
</dbReference>
<dbReference type="Pfam" id="PF00196">
    <property type="entry name" value="GerE"/>
    <property type="match status" value="1"/>
</dbReference>
<dbReference type="EMBL" id="HG322950">
    <property type="protein sequence ID" value="CDF82159.1"/>
    <property type="molecule type" value="Genomic_DNA"/>
</dbReference>
<dbReference type="GO" id="GO:0003677">
    <property type="term" value="F:DNA binding"/>
    <property type="evidence" value="ECO:0007669"/>
    <property type="project" value="UniProtKB-KW"/>
</dbReference>
<dbReference type="Proteomes" id="UP000025241">
    <property type="component" value="Chromosome I"/>
</dbReference>
<dbReference type="PATRIC" id="fig|1301098.3.peg.794"/>
<evidence type="ECO:0000313" key="7">
    <source>
        <dbReference type="Proteomes" id="UP000025241"/>
    </source>
</evidence>
<dbReference type="OrthoDB" id="9796655at2"/>
<dbReference type="InterPro" id="IPR058245">
    <property type="entry name" value="NreC/VraR/RcsB-like_REC"/>
</dbReference>
<feature type="modified residue" description="4-aspartylphosphate" evidence="3">
    <location>
        <position position="54"/>
    </location>
</feature>
<dbReference type="SUPFAM" id="SSF46894">
    <property type="entry name" value="C-terminal effector domain of the bipartite response regulators"/>
    <property type="match status" value="1"/>
</dbReference>
<evidence type="ECO:0000259" key="5">
    <source>
        <dbReference type="PROSITE" id="PS50110"/>
    </source>
</evidence>